<evidence type="ECO:0000256" key="7">
    <source>
        <dbReference type="ARBA" id="ARBA00047428"/>
    </source>
</evidence>
<keyword evidence="4" id="KW-0547">Nucleotide-binding</keyword>
<evidence type="ECO:0000256" key="1">
    <source>
        <dbReference type="ARBA" id="ARBA00012519"/>
    </source>
</evidence>
<gene>
    <name evidence="9" type="ordered locus">Paes_0342</name>
</gene>
<keyword evidence="3" id="KW-0548">Nucleotidyltransferase</keyword>
<dbReference type="EMBL" id="CP001108">
    <property type="protein sequence ID" value="ACF45399.1"/>
    <property type="molecule type" value="Genomic_DNA"/>
</dbReference>
<dbReference type="GO" id="GO:0016779">
    <property type="term" value="F:nucleotidyltransferase activity"/>
    <property type="evidence" value="ECO:0007669"/>
    <property type="project" value="UniProtKB-KW"/>
</dbReference>
<dbReference type="Proteomes" id="UP000002725">
    <property type="component" value="Chromosome"/>
</dbReference>
<sequence length="172" mass="19071">MNTREKILTQDQAATIVKQWQHEHLNVVFTNGCFDILHAGHVQYLENARSAGDRLVVGVNTDHSVQRLKGPARPVCSEHDRCRVLAALESVDAVVLFEEDTPIELIERLLPDTLVKGADWALEDIVGADVVLARGGEVKTIAFLDGRSTTGVIERVLESYGRTVCRDEKKTL</sequence>
<keyword evidence="10" id="KW-1185">Reference proteome</keyword>
<dbReference type="Gene3D" id="3.40.50.620">
    <property type="entry name" value="HUPs"/>
    <property type="match status" value="1"/>
</dbReference>
<feature type="domain" description="Cytidyltransferase-like" evidence="8">
    <location>
        <begin position="29"/>
        <end position="122"/>
    </location>
</feature>
<comment type="catalytic activity">
    <reaction evidence="7">
        <text>D-glycero-beta-D-manno-heptose 1-phosphate + ATP + H(+) = ADP-D-glycero-beta-D-manno-heptose + diphosphate</text>
        <dbReference type="Rhea" id="RHEA:27465"/>
        <dbReference type="ChEBI" id="CHEBI:15378"/>
        <dbReference type="ChEBI" id="CHEBI:30616"/>
        <dbReference type="ChEBI" id="CHEBI:33019"/>
        <dbReference type="ChEBI" id="CHEBI:59967"/>
        <dbReference type="ChEBI" id="CHEBI:61593"/>
        <dbReference type="EC" id="2.7.7.70"/>
    </reaction>
</comment>
<keyword evidence="5" id="KW-0067">ATP-binding</keyword>
<dbReference type="AlphaFoldDB" id="B4S4F1"/>
<evidence type="ECO:0000313" key="9">
    <source>
        <dbReference type="EMBL" id="ACF45399.1"/>
    </source>
</evidence>
<evidence type="ECO:0000313" key="10">
    <source>
        <dbReference type="Proteomes" id="UP000002725"/>
    </source>
</evidence>
<dbReference type="eggNOG" id="COG0615">
    <property type="taxonomic scope" value="Bacteria"/>
</dbReference>
<reference evidence="9" key="1">
    <citation type="submission" date="2008-06" db="EMBL/GenBank/DDBJ databases">
        <title>Complete sequence of chromosome of Prosthecochloris aestuarii DSM 271.</title>
        <authorList>
            <consortium name="US DOE Joint Genome Institute"/>
            <person name="Lucas S."/>
            <person name="Copeland A."/>
            <person name="Lapidus A."/>
            <person name="Glavina del Rio T."/>
            <person name="Dalin E."/>
            <person name="Tice H."/>
            <person name="Bruce D."/>
            <person name="Goodwin L."/>
            <person name="Pitluck S."/>
            <person name="Schmutz J."/>
            <person name="Larimer F."/>
            <person name="Land M."/>
            <person name="Hauser L."/>
            <person name="Kyrpides N."/>
            <person name="Anderson I."/>
            <person name="Liu Z."/>
            <person name="Li T."/>
            <person name="Zhao F."/>
            <person name="Overmann J."/>
            <person name="Bryant D.A."/>
            <person name="Richardson P."/>
        </authorList>
    </citation>
    <scope>NUCLEOTIDE SEQUENCE [LARGE SCALE GENOMIC DNA]</scope>
    <source>
        <strain evidence="9">DSM 271</strain>
    </source>
</reference>
<dbReference type="GO" id="GO:0005975">
    <property type="term" value="P:carbohydrate metabolic process"/>
    <property type="evidence" value="ECO:0007669"/>
    <property type="project" value="InterPro"/>
</dbReference>
<dbReference type="InterPro" id="IPR050385">
    <property type="entry name" value="Archaeal_FAD_synthase"/>
</dbReference>
<keyword evidence="6" id="KW-0119">Carbohydrate metabolism</keyword>
<dbReference type="PANTHER" id="PTHR43793:SF2">
    <property type="entry name" value="BIFUNCTIONAL PROTEIN HLDE"/>
    <property type="match status" value="1"/>
</dbReference>
<dbReference type="Pfam" id="PF01467">
    <property type="entry name" value="CTP_transf_like"/>
    <property type="match status" value="1"/>
</dbReference>
<dbReference type="KEGG" id="paa:Paes_0342"/>
<accession>B4S4F1</accession>
<dbReference type="GO" id="GO:0005524">
    <property type="term" value="F:ATP binding"/>
    <property type="evidence" value="ECO:0007669"/>
    <property type="project" value="UniProtKB-KW"/>
</dbReference>
<dbReference type="HOGENOM" id="CLU_034585_2_0_10"/>
<dbReference type="RefSeq" id="WP_012504936.1">
    <property type="nucleotide sequence ID" value="NC_011059.1"/>
</dbReference>
<proteinExistence type="predicted"/>
<dbReference type="NCBIfam" id="TIGR02199">
    <property type="entry name" value="rfaE_dom_II"/>
    <property type="match status" value="1"/>
</dbReference>
<dbReference type="NCBIfam" id="TIGR00125">
    <property type="entry name" value="cyt_tran_rel"/>
    <property type="match status" value="1"/>
</dbReference>
<evidence type="ECO:0000259" key="8">
    <source>
        <dbReference type="Pfam" id="PF01467"/>
    </source>
</evidence>
<dbReference type="PANTHER" id="PTHR43793">
    <property type="entry name" value="FAD SYNTHASE"/>
    <property type="match status" value="1"/>
</dbReference>
<dbReference type="InterPro" id="IPR011914">
    <property type="entry name" value="RfaE_dom_II"/>
</dbReference>
<evidence type="ECO:0000256" key="6">
    <source>
        <dbReference type="ARBA" id="ARBA00023277"/>
    </source>
</evidence>
<dbReference type="SUPFAM" id="SSF52374">
    <property type="entry name" value="Nucleotidylyl transferase"/>
    <property type="match status" value="1"/>
</dbReference>
<dbReference type="InterPro" id="IPR004821">
    <property type="entry name" value="Cyt_trans-like"/>
</dbReference>
<keyword evidence="2" id="KW-0808">Transferase</keyword>
<evidence type="ECO:0000256" key="4">
    <source>
        <dbReference type="ARBA" id="ARBA00022741"/>
    </source>
</evidence>
<evidence type="ECO:0000256" key="3">
    <source>
        <dbReference type="ARBA" id="ARBA00022695"/>
    </source>
</evidence>
<protein>
    <recommendedName>
        <fullName evidence="1">D-glycero-beta-D-manno-heptose 1-phosphate adenylyltransferase</fullName>
        <ecNumber evidence="1">2.7.7.70</ecNumber>
    </recommendedName>
</protein>
<dbReference type="InterPro" id="IPR014729">
    <property type="entry name" value="Rossmann-like_a/b/a_fold"/>
</dbReference>
<dbReference type="STRING" id="290512.Paes_0342"/>
<evidence type="ECO:0000256" key="2">
    <source>
        <dbReference type="ARBA" id="ARBA00022679"/>
    </source>
</evidence>
<evidence type="ECO:0000256" key="5">
    <source>
        <dbReference type="ARBA" id="ARBA00022840"/>
    </source>
</evidence>
<dbReference type="GO" id="GO:0016773">
    <property type="term" value="F:phosphotransferase activity, alcohol group as acceptor"/>
    <property type="evidence" value="ECO:0007669"/>
    <property type="project" value="InterPro"/>
</dbReference>
<dbReference type="EC" id="2.7.7.70" evidence="1"/>
<name>B4S4F1_PROA2</name>
<organism evidence="9 10">
    <name type="scientific">Prosthecochloris aestuarii (strain DSM 271 / SK 413)</name>
    <dbReference type="NCBI Taxonomy" id="290512"/>
    <lineage>
        <taxon>Bacteria</taxon>
        <taxon>Pseudomonadati</taxon>
        <taxon>Chlorobiota</taxon>
        <taxon>Chlorobiia</taxon>
        <taxon>Chlorobiales</taxon>
        <taxon>Chlorobiaceae</taxon>
        <taxon>Prosthecochloris</taxon>
    </lineage>
</organism>